<dbReference type="PROSITE" id="PS51892">
    <property type="entry name" value="SUBTILASE"/>
    <property type="match status" value="1"/>
</dbReference>
<dbReference type="RefSeq" id="WP_170033565.1">
    <property type="nucleotide sequence ID" value="NZ_JABDTL010000001.1"/>
</dbReference>
<feature type="active site" description="Charge relay system" evidence="5">
    <location>
        <position position="209"/>
    </location>
</feature>
<name>A0A841GZ94_9BACT</name>
<dbReference type="PANTHER" id="PTHR43806">
    <property type="entry name" value="PEPTIDASE S8"/>
    <property type="match status" value="1"/>
</dbReference>
<gene>
    <name evidence="9" type="ORF">HNQ61_002676</name>
</gene>
<dbReference type="Proteomes" id="UP000582837">
    <property type="component" value="Unassembled WGS sequence"/>
</dbReference>
<evidence type="ECO:0000256" key="3">
    <source>
        <dbReference type="ARBA" id="ARBA00022801"/>
    </source>
</evidence>
<evidence type="ECO:0000256" key="4">
    <source>
        <dbReference type="ARBA" id="ARBA00022825"/>
    </source>
</evidence>
<feature type="active site" description="Charge relay system" evidence="5">
    <location>
        <position position="176"/>
    </location>
</feature>
<dbReference type="InterPro" id="IPR054399">
    <property type="entry name" value="Fervidolysin-like_N_prodom"/>
</dbReference>
<feature type="chain" id="PRO_5032911005" evidence="6">
    <location>
        <begin position="19"/>
        <end position="437"/>
    </location>
</feature>
<evidence type="ECO:0000259" key="7">
    <source>
        <dbReference type="Pfam" id="PF00082"/>
    </source>
</evidence>
<comment type="similarity">
    <text evidence="1 5">Belongs to the peptidase S8 family.</text>
</comment>
<dbReference type="InterPro" id="IPR050131">
    <property type="entry name" value="Peptidase_S8_subtilisin-like"/>
</dbReference>
<evidence type="ECO:0000313" key="9">
    <source>
        <dbReference type="EMBL" id="MBB6071054.1"/>
    </source>
</evidence>
<keyword evidence="10" id="KW-1185">Reference proteome</keyword>
<dbReference type="InterPro" id="IPR036852">
    <property type="entry name" value="Peptidase_S8/S53_dom_sf"/>
</dbReference>
<feature type="active site" description="Charge relay system" evidence="5">
    <location>
        <position position="373"/>
    </location>
</feature>
<evidence type="ECO:0000256" key="5">
    <source>
        <dbReference type="PROSITE-ProRule" id="PRU01240"/>
    </source>
</evidence>
<dbReference type="EC" id="3.4.21.-" evidence="9"/>
<dbReference type="Gene3D" id="3.40.50.200">
    <property type="entry name" value="Peptidase S8/S53 domain"/>
    <property type="match status" value="1"/>
</dbReference>
<dbReference type="GO" id="GO:0006508">
    <property type="term" value="P:proteolysis"/>
    <property type="evidence" value="ECO:0007669"/>
    <property type="project" value="UniProtKB-KW"/>
</dbReference>
<evidence type="ECO:0000256" key="1">
    <source>
        <dbReference type="ARBA" id="ARBA00011073"/>
    </source>
</evidence>
<evidence type="ECO:0000259" key="8">
    <source>
        <dbReference type="Pfam" id="PF22148"/>
    </source>
</evidence>
<feature type="signal peptide" evidence="6">
    <location>
        <begin position="1"/>
        <end position="18"/>
    </location>
</feature>
<dbReference type="PROSITE" id="PS00138">
    <property type="entry name" value="SUBTILASE_SER"/>
    <property type="match status" value="1"/>
</dbReference>
<keyword evidence="4 5" id="KW-0720">Serine protease</keyword>
<dbReference type="GO" id="GO:0004252">
    <property type="term" value="F:serine-type endopeptidase activity"/>
    <property type="evidence" value="ECO:0007669"/>
    <property type="project" value="UniProtKB-UniRule"/>
</dbReference>
<keyword evidence="2 5" id="KW-0645">Protease</keyword>
<dbReference type="SUPFAM" id="SSF52743">
    <property type="entry name" value="Subtilisin-like"/>
    <property type="match status" value="1"/>
</dbReference>
<dbReference type="EMBL" id="JACHIA010000006">
    <property type="protein sequence ID" value="MBB6071054.1"/>
    <property type="molecule type" value="Genomic_DNA"/>
</dbReference>
<keyword evidence="3 5" id="KW-0378">Hydrolase</keyword>
<dbReference type="Pfam" id="PF00082">
    <property type="entry name" value="Peptidase_S8"/>
    <property type="match status" value="1"/>
</dbReference>
<evidence type="ECO:0000256" key="6">
    <source>
        <dbReference type="SAM" id="SignalP"/>
    </source>
</evidence>
<sequence>MSRIRLAAAGVLSLTAAACSDSPNTPEAAPIPVQAVRAVESVVPGEVIVQMKANYSLSVLTSAANGPRFSRSVDGASRVAVLNVSRGMERAEALRLAADPRVEYAEPNYLRQPTAIDPRLWAFYNAGGQTAFFSDPTQTNYGQPLPATYGSTSDSDLDAIAGIGAGGAPVVIGAIDTGVDTDHPEFTGRLILGRDWVNNDALPEDDDGHGSHTAGTMAGLTVGVAGVTGAAPNVRIHVQKVCGPVGCPTSAIVSAIRAAADYPGMVAMNLSLGGTTESRAEKDAIAYAKSKNVLVIVAAGNSGSSKVGCPACDPNAMSVSATTWRDGLAVYSQYGSGLDISAPGGEVYSNTTDEMGIYSAYLNGGYTYMQGTSMATPQVTGAAAVVASKTGLRGAALTNRLLTTADDRGVAGYDTKFGNGRLNVYRAITGTSLGAGL</sequence>
<organism evidence="9 10">
    <name type="scientific">Longimicrobium terrae</name>
    <dbReference type="NCBI Taxonomy" id="1639882"/>
    <lineage>
        <taxon>Bacteria</taxon>
        <taxon>Pseudomonadati</taxon>
        <taxon>Gemmatimonadota</taxon>
        <taxon>Longimicrobiia</taxon>
        <taxon>Longimicrobiales</taxon>
        <taxon>Longimicrobiaceae</taxon>
        <taxon>Longimicrobium</taxon>
    </lineage>
</organism>
<accession>A0A841GZ94</accession>
<feature type="domain" description="Fervidolysin-like N-terminal prodomain" evidence="8">
    <location>
        <begin position="41"/>
        <end position="108"/>
    </location>
</feature>
<dbReference type="PRINTS" id="PR00723">
    <property type="entry name" value="SUBTILISIN"/>
</dbReference>
<dbReference type="InterPro" id="IPR000209">
    <property type="entry name" value="Peptidase_S8/S53_dom"/>
</dbReference>
<dbReference type="InterPro" id="IPR023828">
    <property type="entry name" value="Peptidase_S8_Ser-AS"/>
</dbReference>
<dbReference type="PROSITE" id="PS51257">
    <property type="entry name" value="PROKAR_LIPOPROTEIN"/>
    <property type="match status" value="1"/>
</dbReference>
<reference evidence="9 10" key="1">
    <citation type="submission" date="2020-08" db="EMBL/GenBank/DDBJ databases">
        <title>Genomic Encyclopedia of Type Strains, Phase IV (KMG-IV): sequencing the most valuable type-strain genomes for metagenomic binning, comparative biology and taxonomic classification.</title>
        <authorList>
            <person name="Goeker M."/>
        </authorList>
    </citation>
    <scope>NUCLEOTIDE SEQUENCE [LARGE SCALE GENOMIC DNA]</scope>
    <source>
        <strain evidence="9 10">DSM 29007</strain>
    </source>
</reference>
<comment type="caution">
    <text evidence="9">The sequence shown here is derived from an EMBL/GenBank/DDBJ whole genome shotgun (WGS) entry which is preliminary data.</text>
</comment>
<evidence type="ECO:0000313" key="10">
    <source>
        <dbReference type="Proteomes" id="UP000582837"/>
    </source>
</evidence>
<dbReference type="AlphaFoldDB" id="A0A841GZ94"/>
<evidence type="ECO:0000256" key="2">
    <source>
        <dbReference type="ARBA" id="ARBA00022670"/>
    </source>
</evidence>
<dbReference type="PANTHER" id="PTHR43806:SF11">
    <property type="entry name" value="CEREVISIN-RELATED"/>
    <property type="match status" value="1"/>
</dbReference>
<feature type="domain" description="Peptidase S8/S53" evidence="7">
    <location>
        <begin position="169"/>
        <end position="420"/>
    </location>
</feature>
<keyword evidence="6" id="KW-0732">Signal</keyword>
<proteinExistence type="inferred from homology"/>
<dbReference type="Pfam" id="PF22148">
    <property type="entry name" value="Fervidolysin_NPro-like"/>
    <property type="match status" value="1"/>
</dbReference>
<dbReference type="InterPro" id="IPR015500">
    <property type="entry name" value="Peptidase_S8_subtilisin-rel"/>
</dbReference>
<protein>
    <submittedName>
        <fullName evidence="9">Serine protease</fullName>
        <ecNumber evidence="9">3.4.21.-</ecNumber>
    </submittedName>
</protein>